<dbReference type="Pfam" id="PF03596">
    <property type="entry name" value="Cad"/>
    <property type="match status" value="1"/>
</dbReference>
<feature type="transmembrane region" description="Helical" evidence="1">
    <location>
        <begin position="76"/>
        <end position="95"/>
    </location>
</feature>
<keyword evidence="1" id="KW-0812">Transmembrane</keyword>
<feature type="transmembrane region" description="Helical" evidence="1">
    <location>
        <begin position="116"/>
        <end position="136"/>
    </location>
</feature>
<dbReference type="RefSeq" id="WP_016118021.1">
    <property type="nucleotide sequence ID" value="NZ_CAKJVR010000009.1"/>
</dbReference>
<keyword evidence="1" id="KW-1133">Transmembrane helix</keyword>
<accession>A0A9X0M9L9</accession>
<evidence type="ECO:0000313" key="2">
    <source>
        <dbReference type="EMBL" id="KXY26996.1"/>
    </source>
</evidence>
<dbReference type="AlphaFoldDB" id="A0A9X0M9L9"/>
<feature type="transmembrane region" description="Helical" evidence="1">
    <location>
        <begin position="181"/>
        <end position="199"/>
    </location>
</feature>
<proteinExistence type="predicted"/>
<keyword evidence="1" id="KW-0472">Membrane</keyword>
<reference evidence="2 3" key="1">
    <citation type="submission" date="2015-12" db="EMBL/GenBank/DDBJ databases">
        <title>Bacillus cereus Group isolate.</title>
        <authorList>
            <person name="Kovac J."/>
        </authorList>
    </citation>
    <scope>NUCLEOTIDE SEQUENCE [LARGE SCALE GENOMIC DNA]</scope>
    <source>
        <strain evidence="2 3">FSL K6-0073</strain>
    </source>
</reference>
<dbReference type="InterPro" id="IPR004676">
    <property type="entry name" value="Cd-R_transporter"/>
</dbReference>
<sequence>MITTIISSVVAFATTNIDDIFILLVLFSQVRTEVIRKEGRAVREKAMRKKLYIVIGQYVGFSMIIFLSIVGSLSSFFIPVSWIGLLGFVPIYMGVKGLFSLRSNKSNEVIDNTSDSLFKVAAITLANGADNISIYIPMFASQTLEANIVTLVIFFSMIAIWCFISYKLIRAPILAKALENNCHIIVPIVLIGLGMFILFRSDTIGLFHYYLEKRLKSI</sequence>
<name>A0A9X0M9L9_BACCE</name>
<dbReference type="EMBL" id="LOMO01000270">
    <property type="protein sequence ID" value="KXY26996.1"/>
    <property type="molecule type" value="Genomic_DNA"/>
</dbReference>
<feature type="transmembrane region" description="Helical" evidence="1">
    <location>
        <begin position="6"/>
        <end position="30"/>
    </location>
</feature>
<feature type="transmembrane region" description="Helical" evidence="1">
    <location>
        <begin position="51"/>
        <end position="70"/>
    </location>
</feature>
<protein>
    <submittedName>
        <fullName evidence="2">Quaternary ammonium transporter</fullName>
    </submittedName>
</protein>
<evidence type="ECO:0000256" key="1">
    <source>
        <dbReference type="SAM" id="Phobius"/>
    </source>
</evidence>
<comment type="caution">
    <text evidence="2">The sequence shown here is derived from an EMBL/GenBank/DDBJ whole genome shotgun (WGS) entry which is preliminary data.</text>
</comment>
<evidence type="ECO:0000313" key="3">
    <source>
        <dbReference type="Proteomes" id="UP000075476"/>
    </source>
</evidence>
<gene>
    <name evidence="2" type="ORF">AT268_21760</name>
</gene>
<organism evidence="2 3">
    <name type="scientific">Bacillus cereus</name>
    <dbReference type="NCBI Taxonomy" id="1396"/>
    <lineage>
        <taxon>Bacteria</taxon>
        <taxon>Bacillati</taxon>
        <taxon>Bacillota</taxon>
        <taxon>Bacilli</taxon>
        <taxon>Bacillales</taxon>
        <taxon>Bacillaceae</taxon>
        <taxon>Bacillus</taxon>
        <taxon>Bacillus cereus group</taxon>
    </lineage>
</organism>
<feature type="transmembrane region" description="Helical" evidence="1">
    <location>
        <begin position="148"/>
        <end position="169"/>
    </location>
</feature>
<dbReference type="Proteomes" id="UP000075476">
    <property type="component" value="Unassembled WGS sequence"/>
</dbReference>